<reference evidence="3 4" key="1">
    <citation type="submission" date="2018-01" db="EMBL/GenBank/DDBJ databases">
        <title>Whole genome sequencing of Histamine producing bacteria.</title>
        <authorList>
            <person name="Butler K."/>
        </authorList>
    </citation>
    <scope>NUCLEOTIDE SEQUENCE [LARGE SCALE GENOMIC DNA]</scope>
    <source>
        <strain evidence="3 4">NCIMB 13481</strain>
    </source>
</reference>
<name>A0A2T3MRL3_9GAMM</name>
<dbReference type="AlphaFoldDB" id="A0A2T3MRL3"/>
<comment type="similarity">
    <text evidence="1">Belongs to the PRORSD1 family.</text>
</comment>
<dbReference type="Pfam" id="PF04073">
    <property type="entry name" value="tRNA_edit"/>
    <property type="match status" value="1"/>
</dbReference>
<evidence type="ECO:0000313" key="3">
    <source>
        <dbReference type="EMBL" id="PSV99877.1"/>
    </source>
</evidence>
<dbReference type="EMBL" id="PYLW01000001">
    <property type="protein sequence ID" value="PSV99877.1"/>
    <property type="molecule type" value="Genomic_DNA"/>
</dbReference>
<protein>
    <submittedName>
        <fullName evidence="3">Aminoacyl-tRNA deacylase</fullName>
    </submittedName>
</protein>
<gene>
    <name evidence="3" type="ORF">C9I88_01610</name>
</gene>
<feature type="domain" description="YbaK/aminoacyl-tRNA synthetase-associated" evidence="2">
    <location>
        <begin position="23"/>
        <end position="147"/>
    </location>
</feature>
<accession>A0A2T3MRL3</accession>
<evidence type="ECO:0000259" key="2">
    <source>
        <dbReference type="Pfam" id="PF04073"/>
    </source>
</evidence>
<evidence type="ECO:0000256" key="1">
    <source>
        <dbReference type="ARBA" id="ARBA00010201"/>
    </source>
</evidence>
<organism evidence="3 4">
    <name type="scientific">Photobacterium iliopiscarium</name>
    <dbReference type="NCBI Taxonomy" id="56192"/>
    <lineage>
        <taxon>Bacteria</taxon>
        <taxon>Pseudomonadati</taxon>
        <taxon>Pseudomonadota</taxon>
        <taxon>Gammaproteobacteria</taxon>
        <taxon>Vibrionales</taxon>
        <taxon>Vibrionaceae</taxon>
        <taxon>Photobacterium</taxon>
    </lineage>
</organism>
<sequence length="166" mass="18782">MELSMNIYKILDDLGIDYKKFQHPAVFNCEQAHLLALDIDGAATKNLFIKNKKGNRHFLIIMMDDKTVDFKRLSQILNVSGLSFASSNRLEKYLGTSAGSVSILDIVKDTQAAVELIIDKSIFNYSAIQCHPFTNTATLEIPITGIQQLLAHYQRQYTEIEIEIEI</sequence>
<dbReference type="STRING" id="56192.UB38_18470"/>
<evidence type="ECO:0000313" key="4">
    <source>
        <dbReference type="Proteomes" id="UP000241954"/>
    </source>
</evidence>
<dbReference type="CDD" id="cd04335">
    <property type="entry name" value="PrdX_deacylase"/>
    <property type="match status" value="1"/>
</dbReference>
<dbReference type="InterPro" id="IPR040285">
    <property type="entry name" value="ProX/PRXD1"/>
</dbReference>
<proteinExistence type="inferred from homology"/>
<dbReference type="InterPro" id="IPR036754">
    <property type="entry name" value="YbaK/aa-tRNA-synt-asso_dom_sf"/>
</dbReference>
<dbReference type="InterPro" id="IPR007214">
    <property type="entry name" value="YbaK/aa-tRNA-synth-assoc-dom"/>
</dbReference>
<dbReference type="GO" id="GO:0002161">
    <property type="term" value="F:aminoacyl-tRNA deacylase activity"/>
    <property type="evidence" value="ECO:0007669"/>
    <property type="project" value="InterPro"/>
</dbReference>
<dbReference type="Proteomes" id="UP000241954">
    <property type="component" value="Unassembled WGS sequence"/>
</dbReference>
<comment type="caution">
    <text evidence="3">The sequence shown here is derived from an EMBL/GenBank/DDBJ whole genome shotgun (WGS) entry which is preliminary data.</text>
</comment>
<dbReference type="PANTHER" id="PTHR31423">
    <property type="entry name" value="YBAK DOMAIN-CONTAINING PROTEIN"/>
    <property type="match status" value="1"/>
</dbReference>
<dbReference type="PANTHER" id="PTHR31423:SF3">
    <property type="entry name" value="PROLYL-TRNA SYNTHETASE ASSOCIATED DOMAIN-CONTAINING PROTEIN 1-RELATED"/>
    <property type="match status" value="1"/>
</dbReference>
<dbReference type="Gene3D" id="3.90.960.10">
    <property type="entry name" value="YbaK/aminoacyl-tRNA synthetase-associated domain"/>
    <property type="match status" value="1"/>
</dbReference>
<dbReference type="SUPFAM" id="SSF55826">
    <property type="entry name" value="YbaK/ProRS associated domain"/>
    <property type="match status" value="1"/>
</dbReference>